<evidence type="ECO:0000313" key="3">
    <source>
        <dbReference type="Proteomes" id="UP000008866"/>
    </source>
</evidence>
<feature type="compositionally biased region" description="Polar residues" evidence="1">
    <location>
        <begin position="92"/>
        <end position="104"/>
    </location>
</feature>
<comment type="caution">
    <text evidence="2">The sequence shown here is derived from an EMBL/GenBank/DDBJ whole genome shotgun (WGS) entry which is preliminary data.</text>
</comment>
<dbReference type="Proteomes" id="UP000008866">
    <property type="component" value="Unassembled WGS sequence"/>
</dbReference>
<gene>
    <name evidence="2" type="ORF">ARB_05399</name>
</gene>
<dbReference type="KEGG" id="abe:ARB_05399"/>
<reference evidence="3" key="1">
    <citation type="journal article" date="2011" name="Genome Biol.">
        <title>Comparative and functional genomics provide insights into the pathogenicity of dermatophytic fungi.</title>
        <authorList>
            <person name="Burmester A."/>
            <person name="Shelest E."/>
            <person name="Gloeckner G."/>
            <person name="Heddergott C."/>
            <person name="Schindler S."/>
            <person name="Staib P."/>
            <person name="Heidel A."/>
            <person name="Felder M."/>
            <person name="Petzold A."/>
            <person name="Szafranski K."/>
            <person name="Feuermann M."/>
            <person name="Pedruzzi I."/>
            <person name="Priebe S."/>
            <person name="Groth M."/>
            <person name="Winkler R."/>
            <person name="Li W."/>
            <person name="Kniemeyer O."/>
            <person name="Schroeckh V."/>
            <person name="Hertweck C."/>
            <person name="Hube B."/>
            <person name="White T.C."/>
            <person name="Platzer M."/>
            <person name="Guthke R."/>
            <person name="Heitman J."/>
            <person name="Woestemeyer J."/>
            <person name="Zipfel P.F."/>
            <person name="Monod M."/>
            <person name="Brakhage A.A."/>
        </authorList>
    </citation>
    <scope>NUCLEOTIDE SEQUENCE [LARGE SCALE GENOMIC DNA]</scope>
    <source>
        <strain evidence="3">ATCC MYA-4681 / CBS 112371</strain>
    </source>
</reference>
<evidence type="ECO:0000313" key="2">
    <source>
        <dbReference type="EMBL" id="EFE35357.1"/>
    </source>
</evidence>
<proteinExistence type="predicted"/>
<feature type="compositionally biased region" description="Basic residues" evidence="1">
    <location>
        <begin position="33"/>
        <end position="45"/>
    </location>
</feature>
<keyword evidence="3" id="KW-1185">Reference proteome</keyword>
<accession>D4AME6</accession>
<feature type="compositionally biased region" description="Basic and acidic residues" evidence="1">
    <location>
        <begin position="52"/>
        <end position="88"/>
    </location>
</feature>
<protein>
    <submittedName>
        <fullName evidence="2">Uncharacterized protein</fullName>
    </submittedName>
</protein>
<dbReference type="HOGENOM" id="CLU_2037497_0_0_1"/>
<name>D4AME6_ARTBC</name>
<dbReference type="GeneID" id="9523910"/>
<feature type="region of interest" description="Disordered" evidence="1">
    <location>
        <begin position="1"/>
        <end position="104"/>
    </location>
</feature>
<dbReference type="AlphaFoldDB" id="D4AME6"/>
<dbReference type="RefSeq" id="XP_003016002.1">
    <property type="nucleotide sequence ID" value="XM_003015956.1"/>
</dbReference>
<evidence type="ECO:0000256" key="1">
    <source>
        <dbReference type="SAM" id="MobiDB-lite"/>
    </source>
</evidence>
<sequence length="121" mass="13829">MQAPMKGRRDNSFIAASQQAKKKKGELEGKPFKKEKKYTREKKKNYCSDTKVNQDIKKGKKKQDQAKKRSKSEALHWESSTPEKENGKKKASQSTAPPSKSSRVYSVQKRFVVVVIDIKPT</sequence>
<organism evidence="2 3">
    <name type="scientific">Arthroderma benhamiae (strain ATCC MYA-4681 / CBS 112371)</name>
    <name type="common">Trichophyton mentagrophytes</name>
    <dbReference type="NCBI Taxonomy" id="663331"/>
    <lineage>
        <taxon>Eukaryota</taxon>
        <taxon>Fungi</taxon>
        <taxon>Dikarya</taxon>
        <taxon>Ascomycota</taxon>
        <taxon>Pezizomycotina</taxon>
        <taxon>Eurotiomycetes</taxon>
        <taxon>Eurotiomycetidae</taxon>
        <taxon>Onygenales</taxon>
        <taxon>Arthrodermataceae</taxon>
        <taxon>Trichophyton</taxon>
    </lineage>
</organism>
<dbReference type="EMBL" id="ABSU01000003">
    <property type="protein sequence ID" value="EFE35357.1"/>
    <property type="molecule type" value="Genomic_DNA"/>
</dbReference>